<dbReference type="PANTHER" id="PTHR45971:SF1">
    <property type="entry name" value="RUBICON, ISOFORM A"/>
    <property type="match status" value="1"/>
</dbReference>
<evidence type="ECO:0000256" key="2">
    <source>
        <dbReference type="SAM" id="MobiDB-lite"/>
    </source>
</evidence>
<dbReference type="EMBL" id="UYRT01080998">
    <property type="protein sequence ID" value="VDN23724.1"/>
    <property type="molecule type" value="Genomic_DNA"/>
</dbReference>
<feature type="region of interest" description="Disordered" evidence="2">
    <location>
        <begin position="23"/>
        <end position="59"/>
    </location>
</feature>
<gene>
    <name evidence="4" type="ORF">GPUH_LOCUS14182</name>
</gene>
<dbReference type="InterPro" id="IPR025258">
    <property type="entry name" value="RH_dom"/>
</dbReference>
<feature type="domain" description="Rubicon Homology" evidence="3">
    <location>
        <begin position="302"/>
        <end position="431"/>
    </location>
</feature>
<reference evidence="4 5" key="2">
    <citation type="submission" date="2018-11" db="EMBL/GenBank/DDBJ databases">
        <authorList>
            <consortium name="Pathogen Informatics"/>
        </authorList>
    </citation>
    <scope>NUCLEOTIDE SEQUENCE [LARGE SCALE GENOMIC DNA]</scope>
</reference>
<evidence type="ECO:0000313" key="4">
    <source>
        <dbReference type="EMBL" id="VDN23724.1"/>
    </source>
</evidence>
<dbReference type="Pfam" id="PF13901">
    <property type="entry name" value="RH_dom"/>
    <property type="match status" value="1"/>
</dbReference>
<evidence type="ECO:0000259" key="3">
    <source>
        <dbReference type="SMART" id="SM01175"/>
    </source>
</evidence>
<dbReference type="AlphaFoldDB" id="A0A183DZP2"/>
<evidence type="ECO:0000256" key="1">
    <source>
        <dbReference type="ARBA" id="ARBA00023006"/>
    </source>
</evidence>
<keyword evidence="5" id="KW-1185">Reference proteome</keyword>
<dbReference type="SMART" id="SM01175">
    <property type="entry name" value="DUF4206"/>
    <property type="match status" value="1"/>
</dbReference>
<evidence type="ECO:0000313" key="5">
    <source>
        <dbReference type="Proteomes" id="UP000271098"/>
    </source>
</evidence>
<dbReference type="WBParaSite" id="GPUH_0001420101-mRNA-1">
    <property type="protein sequence ID" value="GPUH_0001420101-mRNA-1"/>
    <property type="gene ID" value="GPUH_0001420101"/>
</dbReference>
<dbReference type="InterPro" id="IPR052428">
    <property type="entry name" value="Autophagy_HostDef_Reg"/>
</dbReference>
<dbReference type="Pfam" id="PF21054">
    <property type="entry name" value="RUBC_PIKBD"/>
    <property type="match status" value="2"/>
</dbReference>
<dbReference type="PANTHER" id="PTHR45971">
    <property type="entry name" value="PHOX (PX) DOMAIN-CONTAINING PROTEIN"/>
    <property type="match status" value="1"/>
</dbReference>
<sequence>MHLYLSEMLIAAFEQMQWRSLFESQQSHPPSPPKSSGSCPELAASAEQNSSQPLETSPEVHQIGSSVFYTAADNLQEEHPEEMPVVKNLDDSSDNEYANSAEIVASSLLRHFASLRKPRSASDIQWLVSYAQAPQMSGSCPELAASPEQNSSQPLETAPERQVGSSVFYTAADNLQEEHPEEISDNEYANSAEIVASSLLRHFAALRKPRSASDIQWLVSYAQAPQMLLPMPDDIAVYFDELDRNGRPIFFRGSDDWAPPRKQWIFQLHPRCKSVPKLLEQQQYRCAGCGIKVGKIYTRRMRYCDYYGKMFCQRWNIRLYGIFSTVPNYMLTDADVYSMADLEDVQKGELFKIIAPIVKYGRYHVESCEHCSAQAFVCELCDERDDLLFPFQLERVERCDECGSLSHRKCAAKRRNNGKPCPKCMRIQQNLLVLIFLFWQLTKNSVGT</sequence>
<evidence type="ECO:0000313" key="6">
    <source>
        <dbReference type="WBParaSite" id="GPUH_0001420101-mRNA-1"/>
    </source>
</evidence>
<name>A0A183DZP2_9BILA</name>
<accession>A0A183DZP2</accession>
<dbReference type="GO" id="GO:1901981">
    <property type="term" value="F:phosphatidylinositol phosphate binding"/>
    <property type="evidence" value="ECO:0007669"/>
    <property type="project" value="TreeGrafter"/>
</dbReference>
<dbReference type="GO" id="GO:0006914">
    <property type="term" value="P:autophagy"/>
    <property type="evidence" value="ECO:0007669"/>
    <property type="project" value="UniProtKB-KW"/>
</dbReference>
<dbReference type="Proteomes" id="UP000271098">
    <property type="component" value="Unassembled WGS sequence"/>
</dbReference>
<keyword evidence="1" id="KW-0072">Autophagy</keyword>
<feature type="compositionally biased region" description="Polar residues" evidence="2">
    <location>
        <begin position="46"/>
        <end position="55"/>
    </location>
</feature>
<dbReference type="OrthoDB" id="10067503at2759"/>
<proteinExistence type="predicted"/>
<dbReference type="InterPro" id="IPR048569">
    <property type="entry name" value="RUBC_PIKBD"/>
</dbReference>
<organism evidence="6">
    <name type="scientific">Gongylonema pulchrum</name>
    <dbReference type="NCBI Taxonomy" id="637853"/>
    <lineage>
        <taxon>Eukaryota</taxon>
        <taxon>Metazoa</taxon>
        <taxon>Ecdysozoa</taxon>
        <taxon>Nematoda</taxon>
        <taxon>Chromadorea</taxon>
        <taxon>Rhabditida</taxon>
        <taxon>Spirurina</taxon>
        <taxon>Spiruromorpha</taxon>
        <taxon>Spiruroidea</taxon>
        <taxon>Gongylonematidae</taxon>
        <taxon>Gongylonema</taxon>
    </lineage>
</organism>
<reference evidence="6" key="1">
    <citation type="submission" date="2016-06" db="UniProtKB">
        <authorList>
            <consortium name="WormBaseParasite"/>
        </authorList>
    </citation>
    <scope>IDENTIFICATION</scope>
</reference>
<feature type="region of interest" description="Disordered" evidence="2">
    <location>
        <begin position="137"/>
        <end position="160"/>
    </location>
</feature>
<protein>
    <submittedName>
        <fullName evidence="6">DUF4206 domain-containing protein</fullName>
    </submittedName>
</protein>